<evidence type="ECO:0000313" key="1">
    <source>
        <dbReference type="EMBL" id="AKS30814.1"/>
    </source>
</evidence>
<dbReference type="InterPro" id="IPR008183">
    <property type="entry name" value="Aldose_1/G6P_1-epimerase"/>
</dbReference>
<dbReference type="EMBL" id="CP012150">
    <property type="protein sequence ID" value="AKS30814.1"/>
    <property type="molecule type" value="Genomic_DNA"/>
</dbReference>
<dbReference type="InterPro" id="IPR014718">
    <property type="entry name" value="GH-type_carb-bd"/>
</dbReference>
<organism evidence="1 2">
    <name type="scientific">Mycolicibacterium goodii</name>
    <name type="common">Mycobacterium goodii</name>
    <dbReference type="NCBI Taxonomy" id="134601"/>
    <lineage>
        <taxon>Bacteria</taxon>
        <taxon>Bacillati</taxon>
        <taxon>Actinomycetota</taxon>
        <taxon>Actinomycetes</taxon>
        <taxon>Mycobacteriales</taxon>
        <taxon>Mycobacteriaceae</taxon>
        <taxon>Mycolicibacterium</taxon>
    </lineage>
</organism>
<dbReference type="AlphaFoldDB" id="A0A0K0X063"/>
<dbReference type="PATRIC" id="fig|134601.6.peg.371"/>
<dbReference type="KEGG" id="mgo:AFA91_01785"/>
<dbReference type="OrthoDB" id="4739604at2"/>
<reference evidence="1 2" key="1">
    <citation type="submission" date="2015-07" db="EMBL/GenBank/DDBJ databases">
        <title>Complete genome sequence of Mycobacterium goodii X7B, a facultative thermophilic biodesulfurizing bacterium.</title>
        <authorList>
            <person name="Yu B."/>
            <person name="Li F."/>
            <person name="Xu P."/>
        </authorList>
    </citation>
    <scope>NUCLEOTIDE SEQUENCE [LARGE SCALE GENOMIC DNA]</scope>
    <source>
        <strain evidence="1 2">X7B</strain>
    </source>
</reference>
<accession>A0A0K0X063</accession>
<dbReference type="GO" id="GO:0016853">
    <property type="term" value="F:isomerase activity"/>
    <property type="evidence" value="ECO:0007669"/>
    <property type="project" value="InterPro"/>
</dbReference>
<dbReference type="GO" id="GO:0030246">
    <property type="term" value="F:carbohydrate binding"/>
    <property type="evidence" value="ECO:0007669"/>
    <property type="project" value="InterPro"/>
</dbReference>
<name>A0A0K0X063_MYCGD</name>
<evidence type="ECO:0000313" key="2">
    <source>
        <dbReference type="Proteomes" id="UP000062255"/>
    </source>
</evidence>
<proteinExistence type="predicted"/>
<sequence length="300" mass="31647">MVEFQPVTLQDPDSALRATYVPEAGMICTSLSDGGAEFLGQRRGLDAYVSAAKTMGVPILYPWANRLGANTYTAEGATVSVTPGVAGVHPDEHGWPIHGVLAGNGGWLVDEKTGNTLVASLDWSSQPDLLAVFPFPHTLTMAVTLAARTLTVTTTVTASTAAAVPLSYGYHPYFTIPGVPRSEWRIETPPMRHLAVDDRAIPTGDTSPWPGGSQILGDTFLDHGFDQVTAGAVFAVSGGNRRIAVTFVSGYGSAQIFAPLNDEVVCFEPMTAPTDALRRGTYPVAVPGRPETSVFAVTVS</sequence>
<dbReference type="Pfam" id="PF01263">
    <property type="entry name" value="Aldose_epim"/>
    <property type="match status" value="1"/>
</dbReference>
<dbReference type="GO" id="GO:0005975">
    <property type="term" value="P:carbohydrate metabolic process"/>
    <property type="evidence" value="ECO:0007669"/>
    <property type="project" value="InterPro"/>
</dbReference>
<dbReference type="InterPro" id="IPR011013">
    <property type="entry name" value="Gal_mutarotase_sf_dom"/>
</dbReference>
<dbReference type="RefSeq" id="WP_049743218.1">
    <property type="nucleotide sequence ID" value="NZ_CP012150.1"/>
</dbReference>
<gene>
    <name evidence="1" type="ORF">AFA91_01785</name>
</gene>
<dbReference type="CDD" id="cd01081">
    <property type="entry name" value="Aldose_epim"/>
    <property type="match status" value="1"/>
</dbReference>
<protein>
    <submittedName>
        <fullName evidence="1">Aldose epimerase</fullName>
    </submittedName>
</protein>
<dbReference type="STRING" id="134601.AFA91_01785"/>
<dbReference type="Proteomes" id="UP000062255">
    <property type="component" value="Chromosome"/>
</dbReference>
<dbReference type="SUPFAM" id="SSF74650">
    <property type="entry name" value="Galactose mutarotase-like"/>
    <property type="match status" value="1"/>
</dbReference>
<dbReference type="Gene3D" id="2.70.98.10">
    <property type="match status" value="1"/>
</dbReference>